<feature type="compositionally biased region" description="Low complexity" evidence="1">
    <location>
        <begin position="55"/>
        <end position="82"/>
    </location>
</feature>
<protein>
    <submittedName>
        <fullName evidence="2">Uncharacterized protein</fullName>
    </submittedName>
</protein>
<reference evidence="2" key="1">
    <citation type="journal article" date="2015" name="J. Med. Entomol.">
        <title>A Deep Insight Into the Sialotranscriptome of the Chagas Disease Vector, Panstrongylus megistus (Hemiptera: Heteroptera).</title>
        <authorList>
            <person name="Ribeiro J.M."/>
            <person name="Schwarz A."/>
            <person name="Francischetti I.M."/>
        </authorList>
    </citation>
    <scope>NUCLEOTIDE SEQUENCE</scope>
    <source>
        <tissue evidence="2">Salivary glands</tissue>
    </source>
</reference>
<proteinExistence type="evidence at transcript level"/>
<organism evidence="2">
    <name type="scientific">Panstrongylus megistus</name>
    <dbReference type="NCBI Taxonomy" id="65343"/>
    <lineage>
        <taxon>Eukaryota</taxon>
        <taxon>Metazoa</taxon>
        <taxon>Ecdysozoa</taxon>
        <taxon>Arthropoda</taxon>
        <taxon>Hexapoda</taxon>
        <taxon>Insecta</taxon>
        <taxon>Pterygota</taxon>
        <taxon>Neoptera</taxon>
        <taxon>Paraneoptera</taxon>
        <taxon>Hemiptera</taxon>
        <taxon>Heteroptera</taxon>
        <taxon>Panheteroptera</taxon>
        <taxon>Cimicomorpha</taxon>
        <taxon>Reduviidae</taxon>
        <taxon>Triatominae</taxon>
        <taxon>Panstrongylus</taxon>
    </lineage>
</organism>
<sequence length="156" mass="16499">MLSYMVPSVEEKPPPVPTKVNHLQLDLDPPTANNNTPNTIPADHLTNGHPKRIIKTTSKSSTISGESSASSLSSVLGGEVAGTHSTQQQDKSKHKIITNGPAKHPTLKRVSFGSSKGSMVETLIYESPLQEEPELSPSTDQASVDSNQGSDSSKAS</sequence>
<dbReference type="EMBL" id="GBGD01003312">
    <property type="protein sequence ID" value="JAC85577.1"/>
    <property type="molecule type" value="mRNA"/>
</dbReference>
<feature type="compositionally biased region" description="Polar residues" evidence="1">
    <location>
        <begin position="139"/>
        <end position="156"/>
    </location>
</feature>
<feature type="compositionally biased region" description="Low complexity" evidence="1">
    <location>
        <begin position="29"/>
        <end position="42"/>
    </location>
</feature>
<name>A0A069DPM8_9HEMI</name>
<feature type="non-terminal residue" evidence="2">
    <location>
        <position position="156"/>
    </location>
</feature>
<feature type="region of interest" description="Disordered" evidence="1">
    <location>
        <begin position="1"/>
        <end position="156"/>
    </location>
</feature>
<accession>A0A069DPM8</accession>
<dbReference type="AlphaFoldDB" id="A0A069DPM8"/>
<evidence type="ECO:0000313" key="2">
    <source>
        <dbReference type="EMBL" id="JAC85577.1"/>
    </source>
</evidence>
<evidence type="ECO:0000256" key="1">
    <source>
        <dbReference type="SAM" id="MobiDB-lite"/>
    </source>
</evidence>